<dbReference type="InterPro" id="IPR004527">
    <property type="entry name" value="Glu-tRNA-ligase_bac/mito"/>
</dbReference>
<dbReference type="PANTHER" id="PTHR43311:SF2">
    <property type="entry name" value="GLUTAMATE--TRNA LIGASE, MITOCHONDRIAL-RELATED"/>
    <property type="match status" value="1"/>
</dbReference>
<feature type="short sequence motif" description="'KMSKS' region" evidence="7">
    <location>
        <begin position="214"/>
        <end position="218"/>
    </location>
</feature>
<evidence type="ECO:0000256" key="5">
    <source>
        <dbReference type="ARBA" id="ARBA00022917"/>
    </source>
</evidence>
<dbReference type="EC" id="6.1.1.17" evidence="7"/>
<evidence type="ECO:0000259" key="8">
    <source>
        <dbReference type="Pfam" id="PF00749"/>
    </source>
</evidence>
<dbReference type="InterPro" id="IPR020058">
    <property type="entry name" value="Glu/Gln-tRNA-synth_Ib_cat-dom"/>
</dbReference>
<feature type="short sequence motif" description="'HIGH' region" evidence="7">
    <location>
        <begin position="16"/>
        <end position="26"/>
    </location>
</feature>
<dbReference type="SUPFAM" id="SSF52374">
    <property type="entry name" value="Nucleotidylyl transferase"/>
    <property type="match status" value="1"/>
</dbReference>
<comment type="subunit">
    <text evidence="7">Monomer.</text>
</comment>
<evidence type="ECO:0000256" key="3">
    <source>
        <dbReference type="ARBA" id="ARBA00022741"/>
    </source>
</evidence>
<evidence type="ECO:0000256" key="4">
    <source>
        <dbReference type="ARBA" id="ARBA00022840"/>
    </source>
</evidence>
<dbReference type="Gene3D" id="3.40.50.620">
    <property type="entry name" value="HUPs"/>
    <property type="match status" value="2"/>
</dbReference>
<comment type="caution">
    <text evidence="10">The sequence shown here is derived from an EMBL/GenBank/DDBJ whole genome shotgun (WGS) entry which is preliminary data.</text>
</comment>
<evidence type="ECO:0000313" key="10">
    <source>
        <dbReference type="EMBL" id="OGD86934.1"/>
    </source>
</evidence>
<dbReference type="CDD" id="cd00808">
    <property type="entry name" value="GluRS_core"/>
    <property type="match status" value="1"/>
</dbReference>
<dbReference type="GO" id="GO:0006424">
    <property type="term" value="P:glutamyl-tRNA aminoacylation"/>
    <property type="evidence" value="ECO:0007669"/>
    <property type="project" value="UniProtKB-UniRule"/>
</dbReference>
<dbReference type="Pfam" id="PF00749">
    <property type="entry name" value="tRNA-synt_1c"/>
    <property type="match status" value="2"/>
</dbReference>
<keyword evidence="6 7" id="KW-0030">Aminoacyl-tRNA synthetase</keyword>
<keyword evidence="7" id="KW-0963">Cytoplasm</keyword>
<comment type="similarity">
    <text evidence="1 7">Belongs to the class-I aminoacyl-tRNA synthetase family. Glutamate--tRNA ligase type 1 subfamily.</text>
</comment>
<feature type="domain" description="Glutamyl/glutaminyl-tRNA synthetase class Ib catalytic" evidence="8">
    <location>
        <begin position="9"/>
        <end position="114"/>
    </location>
</feature>
<dbReference type="InterPro" id="IPR033910">
    <property type="entry name" value="GluRS_core"/>
</dbReference>
<dbReference type="PANTHER" id="PTHR43311">
    <property type="entry name" value="GLUTAMATE--TRNA LIGASE"/>
    <property type="match status" value="1"/>
</dbReference>
<dbReference type="InterPro" id="IPR020751">
    <property type="entry name" value="aa-tRNA-synth_I_codon-bd_sub2"/>
</dbReference>
<feature type="domain" description="Aminoacyl-tRNA synthetase class I anticodon-binding" evidence="9">
    <location>
        <begin position="315"/>
        <end position="436"/>
    </location>
</feature>
<dbReference type="STRING" id="1797711.A2870_00305"/>
<gene>
    <name evidence="7" type="primary">gltX</name>
    <name evidence="10" type="ORF">A2870_00305</name>
</gene>
<dbReference type="EMBL" id="MFAZ01000026">
    <property type="protein sequence ID" value="OGD86934.1"/>
    <property type="molecule type" value="Genomic_DNA"/>
</dbReference>
<dbReference type="AlphaFoldDB" id="A0A1F5G549"/>
<comment type="caution">
    <text evidence="7">Lacks conserved residue(s) required for the propagation of feature annotation.</text>
</comment>
<keyword evidence="4 7" id="KW-0067">ATP-binding</keyword>
<dbReference type="Pfam" id="PF19269">
    <property type="entry name" value="Anticodon_2"/>
    <property type="match status" value="1"/>
</dbReference>
<dbReference type="PRINTS" id="PR00987">
    <property type="entry name" value="TRNASYNTHGLU"/>
</dbReference>
<keyword evidence="5 7" id="KW-0648">Protein biosynthesis</keyword>
<evidence type="ECO:0000256" key="2">
    <source>
        <dbReference type="ARBA" id="ARBA00022598"/>
    </source>
</evidence>
<dbReference type="NCBIfam" id="TIGR00464">
    <property type="entry name" value="gltX_bact"/>
    <property type="match status" value="1"/>
</dbReference>
<feature type="domain" description="Glutamyl/glutaminyl-tRNA synthetase class Ib catalytic" evidence="8">
    <location>
        <begin position="115"/>
        <end position="293"/>
    </location>
</feature>
<dbReference type="GO" id="GO:0005829">
    <property type="term" value="C:cytosol"/>
    <property type="evidence" value="ECO:0007669"/>
    <property type="project" value="TreeGrafter"/>
</dbReference>
<dbReference type="GO" id="GO:0008270">
    <property type="term" value="F:zinc ion binding"/>
    <property type="evidence" value="ECO:0007669"/>
    <property type="project" value="InterPro"/>
</dbReference>
<feature type="binding site" evidence="7">
    <location>
        <position position="217"/>
    </location>
    <ligand>
        <name>ATP</name>
        <dbReference type="ChEBI" id="CHEBI:30616"/>
    </ligand>
</feature>
<sequence>MEDPEHSRKVRVRIAPSPTGVPHIGNTRTVLFNWLFARKNKGKFVVRIEDTDRQRLQEGSLEKILEILDFLGLSWDEGPNVGGDFGPYIQSERKDLYQKYAKDLTQKGFAYEDEGAIRLKVEKGKSWSWNDLIHGEISFKSDVIEDFVILKSDGFPTYHLGVVVDDHLMEITDVLRGDEWISSTPKHLMLYEALGWQPPKFAHLPVIVGPDKSKLSKRHGAKSILDYKEEGYLPQALINFMVLLGWSPPPEVARRNIGEKEKELFTLEELTKIFSIDRVNTTSPVFNIEKLNWFNKKYLQMLSLPDLIGKIKDFSSRAIRTDDRQLSQIVNLVRDRMTTLTDFDKYASIFFEKGSEKPPGKEKVENAQKALQSITNWNEKAITQTLDKWIQENNLSAGDFKNTLRLSVFADNTPPIYQSLAVLSKEETLKRIEAALK</sequence>
<dbReference type="GO" id="GO:0004818">
    <property type="term" value="F:glutamate-tRNA ligase activity"/>
    <property type="evidence" value="ECO:0007669"/>
    <property type="project" value="UniProtKB-UniRule"/>
</dbReference>
<evidence type="ECO:0000313" key="11">
    <source>
        <dbReference type="Proteomes" id="UP000179102"/>
    </source>
</evidence>
<comment type="catalytic activity">
    <reaction evidence="7">
        <text>tRNA(Glu) + L-glutamate + ATP = L-glutamyl-tRNA(Glu) + AMP + diphosphate</text>
        <dbReference type="Rhea" id="RHEA:23540"/>
        <dbReference type="Rhea" id="RHEA-COMP:9663"/>
        <dbReference type="Rhea" id="RHEA-COMP:9680"/>
        <dbReference type="ChEBI" id="CHEBI:29985"/>
        <dbReference type="ChEBI" id="CHEBI:30616"/>
        <dbReference type="ChEBI" id="CHEBI:33019"/>
        <dbReference type="ChEBI" id="CHEBI:78442"/>
        <dbReference type="ChEBI" id="CHEBI:78520"/>
        <dbReference type="ChEBI" id="CHEBI:456215"/>
        <dbReference type="EC" id="6.1.1.17"/>
    </reaction>
</comment>
<evidence type="ECO:0000256" key="7">
    <source>
        <dbReference type="HAMAP-Rule" id="MF_00022"/>
    </source>
</evidence>
<comment type="subcellular location">
    <subcellularLocation>
        <location evidence="7">Cytoplasm</location>
    </subcellularLocation>
</comment>
<protein>
    <recommendedName>
        <fullName evidence="7">Glutamate--tRNA ligase</fullName>
        <ecNumber evidence="7">6.1.1.17</ecNumber>
    </recommendedName>
    <alternativeName>
        <fullName evidence="7">Glutamyl-tRNA synthetase</fullName>
        <shortName evidence="7">GluRS</shortName>
    </alternativeName>
</protein>
<dbReference type="HAMAP" id="MF_00022">
    <property type="entry name" value="Glu_tRNA_synth_type1"/>
    <property type="match status" value="1"/>
</dbReference>
<dbReference type="InterPro" id="IPR014729">
    <property type="entry name" value="Rossmann-like_a/b/a_fold"/>
</dbReference>
<keyword evidence="2 7" id="KW-0436">Ligase</keyword>
<dbReference type="InterPro" id="IPR000924">
    <property type="entry name" value="Glu/Gln-tRNA-synth"/>
</dbReference>
<dbReference type="InterPro" id="IPR001412">
    <property type="entry name" value="aa-tRNA-synth_I_CS"/>
</dbReference>
<dbReference type="GO" id="GO:0005524">
    <property type="term" value="F:ATP binding"/>
    <property type="evidence" value="ECO:0007669"/>
    <property type="project" value="UniProtKB-UniRule"/>
</dbReference>
<proteinExistence type="inferred from homology"/>
<dbReference type="SUPFAM" id="SSF48163">
    <property type="entry name" value="An anticodon-binding domain of class I aminoacyl-tRNA synthetases"/>
    <property type="match status" value="1"/>
</dbReference>
<dbReference type="InterPro" id="IPR049940">
    <property type="entry name" value="GluQ/Sye"/>
</dbReference>
<evidence type="ECO:0000259" key="9">
    <source>
        <dbReference type="Pfam" id="PF19269"/>
    </source>
</evidence>
<organism evidence="10 11">
    <name type="scientific">Candidatus Curtissbacteria bacterium RIFCSPHIGHO2_01_FULL_41_11</name>
    <dbReference type="NCBI Taxonomy" id="1797711"/>
    <lineage>
        <taxon>Bacteria</taxon>
        <taxon>Candidatus Curtissiibacteriota</taxon>
    </lineage>
</organism>
<dbReference type="PROSITE" id="PS00178">
    <property type="entry name" value="AA_TRNA_LIGASE_I"/>
    <property type="match status" value="1"/>
</dbReference>
<evidence type="ECO:0000256" key="1">
    <source>
        <dbReference type="ARBA" id="ARBA00007894"/>
    </source>
</evidence>
<comment type="function">
    <text evidence="7">Catalyzes the attachment of glutamate to tRNA(Glu) in a two-step reaction: glutamate is first activated by ATP to form Glu-AMP and then transferred to the acceptor end of tRNA(Glu).</text>
</comment>
<name>A0A1F5G549_9BACT</name>
<dbReference type="GO" id="GO:0000049">
    <property type="term" value="F:tRNA binding"/>
    <property type="evidence" value="ECO:0007669"/>
    <property type="project" value="InterPro"/>
</dbReference>
<dbReference type="Gene3D" id="1.10.10.350">
    <property type="match status" value="1"/>
</dbReference>
<dbReference type="InterPro" id="IPR008925">
    <property type="entry name" value="aa_tRNA-synth_I_cd-bd_sf"/>
</dbReference>
<dbReference type="Proteomes" id="UP000179102">
    <property type="component" value="Unassembled WGS sequence"/>
</dbReference>
<reference evidence="10 11" key="1">
    <citation type="journal article" date="2016" name="Nat. Commun.">
        <title>Thousands of microbial genomes shed light on interconnected biogeochemical processes in an aquifer system.</title>
        <authorList>
            <person name="Anantharaman K."/>
            <person name="Brown C.T."/>
            <person name="Hug L.A."/>
            <person name="Sharon I."/>
            <person name="Castelle C.J."/>
            <person name="Probst A.J."/>
            <person name="Thomas B.C."/>
            <person name="Singh A."/>
            <person name="Wilkins M.J."/>
            <person name="Karaoz U."/>
            <person name="Brodie E.L."/>
            <person name="Williams K.H."/>
            <person name="Hubbard S.S."/>
            <person name="Banfield J.F."/>
        </authorList>
    </citation>
    <scope>NUCLEOTIDE SEQUENCE [LARGE SCALE GENOMIC DNA]</scope>
</reference>
<keyword evidence="3 7" id="KW-0547">Nucleotide-binding</keyword>
<accession>A0A1F5G549</accession>
<dbReference type="InterPro" id="IPR045462">
    <property type="entry name" value="aa-tRNA-synth_I_cd-bd"/>
</dbReference>
<evidence type="ECO:0000256" key="6">
    <source>
        <dbReference type="ARBA" id="ARBA00023146"/>
    </source>
</evidence>